<keyword evidence="2" id="KW-1185">Reference proteome</keyword>
<comment type="caution">
    <text evidence="1">The sequence shown here is derived from an EMBL/GenBank/DDBJ whole genome shotgun (WGS) entry which is preliminary data.</text>
</comment>
<accession>A0ABY2YVL5</accession>
<evidence type="ECO:0000313" key="2">
    <source>
        <dbReference type="Proteomes" id="UP000777560"/>
    </source>
</evidence>
<dbReference type="Proteomes" id="UP000777560">
    <property type="component" value="Unassembled WGS sequence"/>
</dbReference>
<gene>
    <name evidence="1" type="ORF">DY114_07320</name>
</gene>
<evidence type="ECO:0000313" key="1">
    <source>
        <dbReference type="EMBL" id="TPR23111.1"/>
    </source>
</evidence>
<dbReference type="RefSeq" id="WP_140926051.1">
    <property type="nucleotide sequence ID" value="NZ_QUAU01000006.1"/>
</dbReference>
<name>A0ABY2YVL5_9LACO</name>
<protein>
    <submittedName>
        <fullName evidence="1">Uncharacterized protein</fullName>
    </submittedName>
</protein>
<reference evidence="1 2" key="1">
    <citation type="submission" date="2018-08" db="EMBL/GenBank/DDBJ databases">
        <title>Comparative genomics of wild bee and flower associated Lactobacillus reveals potential adaptation to the bee host.</title>
        <authorList>
            <person name="Vuong H.Q."/>
            <person name="Mcfrederick Q.S."/>
        </authorList>
    </citation>
    <scope>NUCLEOTIDE SEQUENCE [LARGE SCALE GENOMIC DNA]</scope>
    <source>
        <strain evidence="1 2">HV_13</strain>
    </source>
</reference>
<organism evidence="1 2">
    <name type="scientific">Apilactobacillus micheneri</name>
    <dbReference type="NCBI Taxonomy" id="1899430"/>
    <lineage>
        <taxon>Bacteria</taxon>
        <taxon>Bacillati</taxon>
        <taxon>Bacillota</taxon>
        <taxon>Bacilli</taxon>
        <taxon>Lactobacillales</taxon>
        <taxon>Lactobacillaceae</taxon>
        <taxon>Apilactobacillus</taxon>
    </lineage>
</organism>
<proteinExistence type="predicted"/>
<sequence length="63" mass="7501">MKKIETQEGIDYFNNVARRFVDKYIECSNIRIRDKLINCMSTMLRKNKGVEVRNNNGKIIYKS</sequence>
<dbReference type="EMBL" id="QUAV01000006">
    <property type="protein sequence ID" value="TPR23111.1"/>
    <property type="molecule type" value="Genomic_DNA"/>
</dbReference>